<sequence length="94" mass="10246">MPSSSSSEAASEFSINRRTKRADPSCSICSGQGEIERQITENVPYTCAQCGGHGYVAAPNSRTGRTTSCLHCEGSGTRWHPRTVTRWFKCDCLS</sequence>
<reference evidence="2" key="1">
    <citation type="journal article" date="2020" name="Stud. Mycol.">
        <title>101 Dothideomycetes genomes: a test case for predicting lifestyles and emergence of pathogens.</title>
        <authorList>
            <person name="Haridas S."/>
            <person name="Albert R."/>
            <person name="Binder M."/>
            <person name="Bloem J."/>
            <person name="Labutti K."/>
            <person name="Salamov A."/>
            <person name="Andreopoulos B."/>
            <person name="Baker S."/>
            <person name="Barry K."/>
            <person name="Bills G."/>
            <person name="Bluhm B."/>
            <person name="Cannon C."/>
            <person name="Castanera R."/>
            <person name="Culley D."/>
            <person name="Daum C."/>
            <person name="Ezra D."/>
            <person name="Gonzalez J."/>
            <person name="Henrissat B."/>
            <person name="Kuo A."/>
            <person name="Liang C."/>
            <person name="Lipzen A."/>
            <person name="Lutzoni F."/>
            <person name="Magnuson J."/>
            <person name="Mondo S."/>
            <person name="Nolan M."/>
            <person name="Ohm R."/>
            <person name="Pangilinan J."/>
            <person name="Park H.-J."/>
            <person name="Ramirez L."/>
            <person name="Alfaro M."/>
            <person name="Sun H."/>
            <person name="Tritt A."/>
            <person name="Yoshinaga Y."/>
            <person name="Zwiers L.-H."/>
            <person name="Turgeon B."/>
            <person name="Goodwin S."/>
            <person name="Spatafora J."/>
            <person name="Crous P."/>
            <person name="Grigoriev I."/>
        </authorList>
    </citation>
    <scope>NUCLEOTIDE SEQUENCE</scope>
    <source>
        <strain evidence="2">CBS 627.86</strain>
    </source>
</reference>
<organism evidence="2 3">
    <name type="scientific">Lophiotrema nucula</name>
    <dbReference type="NCBI Taxonomy" id="690887"/>
    <lineage>
        <taxon>Eukaryota</taxon>
        <taxon>Fungi</taxon>
        <taxon>Dikarya</taxon>
        <taxon>Ascomycota</taxon>
        <taxon>Pezizomycotina</taxon>
        <taxon>Dothideomycetes</taxon>
        <taxon>Pleosporomycetidae</taxon>
        <taxon>Pleosporales</taxon>
        <taxon>Lophiotremataceae</taxon>
        <taxon>Lophiotrema</taxon>
    </lineage>
</organism>
<evidence type="ECO:0000256" key="1">
    <source>
        <dbReference type="SAM" id="MobiDB-lite"/>
    </source>
</evidence>
<dbReference type="SUPFAM" id="SSF57938">
    <property type="entry name" value="DnaJ/Hsp40 cysteine-rich domain"/>
    <property type="match status" value="1"/>
</dbReference>
<feature type="region of interest" description="Disordered" evidence="1">
    <location>
        <begin position="1"/>
        <end position="24"/>
    </location>
</feature>
<keyword evidence="3" id="KW-1185">Reference proteome</keyword>
<accession>A0A6A5ZWJ0</accession>
<proteinExistence type="predicted"/>
<dbReference type="AlphaFoldDB" id="A0A6A5ZWJ0"/>
<protein>
    <recommendedName>
        <fullName evidence="4">CR-type domain-containing protein</fullName>
    </recommendedName>
</protein>
<dbReference type="Gene3D" id="2.10.230.10">
    <property type="entry name" value="Heat shock protein DnaJ, cysteine-rich domain"/>
    <property type="match status" value="1"/>
</dbReference>
<feature type="compositionally biased region" description="Low complexity" evidence="1">
    <location>
        <begin position="1"/>
        <end position="14"/>
    </location>
</feature>
<dbReference type="InterPro" id="IPR036410">
    <property type="entry name" value="HSP_DnaJ_Cys-rich_dom_sf"/>
</dbReference>
<evidence type="ECO:0000313" key="3">
    <source>
        <dbReference type="Proteomes" id="UP000799770"/>
    </source>
</evidence>
<dbReference type="Proteomes" id="UP000799770">
    <property type="component" value="Unassembled WGS sequence"/>
</dbReference>
<dbReference type="EMBL" id="ML977310">
    <property type="protein sequence ID" value="KAF2123263.1"/>
    <property type="molecule type" value="Genomic_DNA"/>
</dbReference>
<evidence type="ECO:0000313" key="2">
    <source>
        <dbReference type="EMBL" id="KAF2123263.1"/>
    </source>
</evidence>
<evidence type="ECO:0008006" key="4">
    <source>
        <dbReference type="Google" id="ProtNLM"/>
    </source>
</evidence>
<name>A0A6A5ZWJ0_9PLEO</name>
<gene>
    <name evidence="2" type="ORF">BDV96DRAFT_562184</name>
</gene>